<organism evidence="1 2">
    <name type="scientific">Mizuhopecten yessoensis</name>
    <name type="common">Japanese scallop</name>
    <name type="synonym">Patinopecten yessoensis</name>
    <dbReference type="NCBI Taxonomy" id="6573"/>
    <lineage>
        <taxon>Eukaryota</taxon>
        <taxon>Metazoa</taxon>
        <taxon>Spiralia</taxon>
        <taxon>Lophotrochozoa</taxon>
        <taxon>Mollusca</taxon>
        <taxon>Bivalvia</taxon>
        <taxon>Autobranchia</taxon>
        <taxon>Pteriomorphia</taxon>
        <taxon>Pectinida</taxon>
        <taxon>Pectinoidea</taxon>
        <taxon>Pectinidae</taxon>
        <taxon>Mizuhopecten</taxon>
    </lineage>
</organism>
<reference evidence="1 2" key="1">
    <citation type="journal article" date="2017" name="Nat. Ecol. Evol.">
        <title>Scallop genome provides insights into evolution of bilaterian karyotype and development.</title>
        <authorList>
            <person name="Wang S."/>
            <person name="Zhang J."/>
            <person name="Jiao W."/>
            <person name="Li J."/>
            <person name="Xun X."/>
            <person name="Sun Y."/>
            <person name="Guo X."/>
            <person name="Huan P."/>
            <person name="Dong B."/>
            <person name="Zhang L."/>
            <person name="Hu X."/>
            <person name="Sun X."/>
            <person name="Wang J."/>
            <person name="Zhao C."/>
            <person name="Wang Y."/>
            <person name="Wang D."/>
            <person name="Huang X."/>
            <person name="Wang R."/>
            <person name="Lv J."/>
            <person name="Li Y."/>
            <person name="Zhang Z."/>
            <person name="Liu B."/>
            <person name="Lu W."/>
            <person name="Hui Y."/>
            <person name="Liang J."/>
            <person name="Zhou Z."/>
            <person name="Hou R."/>
            <person name="Li X."/>
            <person name="Liu Y."/>
            <person name="Li H."/>
            <person name="Ning X."/>
            <person name="Lin Y."/>
            <person name="Zhao L."/>
            <person name="Xing Q."/>
            <person name="Dou J."/>
            <person name="Li Y."/>
            <person name="Mao J."/>
            <person name="Guo H."/>
            <person name="Dou H."/>
            <person name="Li T."/>
            <person name="Mu C."/>
            <person name="Jiang W."/>
            <person name="Fu Q."/>
            <person name="Fu X."/>
            <person name="Miao Y."/>
            <person name="Liu J."/>
            <person name="Yu Q."/>
            <person name="Li R."/>
            <person name="Liao H."/>
            <person name="Li X."/>
            <person name="Kong Y."/>
            <person name="Jiang Z."/>
            <person name="Chourrout D."/>
            <person name="Li R."/>
            <person name="Bao Z."/>
        </authorList>
    </citation>
    <scope>NUCLEOTIDE SEQUENCE [LARGE SCALE GENOMIC DNA]</scope>
    <source>
        <strain evidence="1 2">PY_sf001</strain>
    </source>
</reference>
<comment type="caution">
    <text evidence="1">The sequence shown here is derived from an EMBL/GenBank/DDBJ whole genome shotgun (WGS) entry which is preliminary data.</text>
</comment>
<dbReference type="Proteomes" id="UP000242188">
    <property type="component" value="Unassembled WGS sequence"/>
</dbReference>
<evidence type="ECO:0000313" key="1">
    <source>
        <dbReference type="EMBL" id="OWF56874.1"/>
    </source>
</evidence>
<gene>
    <name evidence="1" type="ORF">KP79_PYT11295</name>
</gene>
<sequence>MLGLNLNTSEKLEQMAKINGLQNILLIDLSNGRSRLCCTKEKAFTLTIQSSRLTD</sequence>
<dbReference type="EMBL" id="NEDP02000013">
    <property type="protein sequence ID" value="OWF56874.1"/>
    <property type="molecule type" value="Genomic_DNA"/>
</dbReference>
<keyword evidence="2" id="KW-1185">Reference proteome</keyword>
<evidence type="ECO:0000313" key="2">
    <source>
        <dbReference type="Proteomes" id="UP000242188"/>
    </source>
</evidence>
<protein>
    <submittedName>
        <fullName evidence="1">Uncharacterized protein</fullName>
    </submittedName>
</protein>
<dbReference type="AlphaFoldDB" id="A0A210R7H3"/>
<accession>A0A210R7H3</accession>
<proteinExistence type="predicted"/>
<name>A0A210R7H3_MIZYE</name>